<evidence type="ECO:0000256" key="4">
    <source>
        <dbReference type="ARBA" id="ARBA00022729"/>
    </source>
</evidence>
<dbReference type="InterPro" id="IPR040695">
    <property type="entry name" value="EcpB_C"/>
</dbReference>
<feature type="domain" description="EcpB C-terminal" evidence="7">
    <location>
        <begin position="151"/>
        <end position="223"/>
    </location>
</feature>
<comment type="caution">
    <text evidence="8">The sequence shown here is derived from an EMBL/GenBank/DDBJ whole genome shotgun (WGS) entry which is preliminary data.</text>
</comment>
<dbReference type="EMBL" id="JABBJF010000009">
    <property type="protein sequence ID" value="MBC1186474.1"/>
    <property type="molecule type" value="Genomic_DNA"/>
</dbReference>
<evidence type="ECO:0000313" key="9">
    <source>
        <dbReference type="Proteomes" id="UP000607331"/>
    </source>
</evidence>
<evidence type="ECO:0000256" key="5">
    <source>
        <dbReference type="ARBA" id="ARBA00023186"/>
    </source>
</evidence>
<keyword evidence="9" id="KW-1185">Reference proteome</keyword>
<proteinExistence type="inferred from homology"/>
<evidence type="ECO:0000259" key="7">
    <source>
        <dbReference type="Pfam" id="PF18649"/>
    </source>
</evidence>
<keyword evidence="4 6" id="KW-0732">Signal</keyword>
<evidence type="ECO:0000256" key="1">
    <source>
        <dbReference type="ARBA" id="ARBA00009408"/>
    </source>
</evidence>
<feature type="signal peptide" evidence="6">
    <location>
        <begin position="1"/>
        <end position="21"/>
    </location>
</feature>
<dbReference type="InterPro" id="IPR013783">
    <property type="entry name" value="Ig-like_fold"/>
</dbReference>
<gene>
    <name evidence="8" type="ORF">HII27_12200</name>
</gene>
<evidence type="ECO:0000256" key="6">
    <source>
        <dbReference type="SAM" id="SignalP"/>
    </source>
</evidence>
<feature type="chain" id="PRO_5045202937" description="Probable fimbrial chaperone EcpB" evidence="6">
    <location>
        <begin position="22"/>
        <end position="227"/>
    </location>
</feature>
<evidence type="ECO:0000313" key="8">
    <source>
        <dbReference type="EMBL" id="MBC1186474.1"/>
    </source>
</evidence>
<accession>A0ABR6RTL8</accession>
<dbReference type="SUPFAM" id="SSF49354">
    <property type="entry name" value="PapD-like"/>
    <property type="match status" value="1"/>
</dbReference>
<evidence type="ECO:0000256" key="3">
    <source>
        <dbReference type="ARBA" id="ARBA00022558"/>
    </source>
</evidence>
<name>A0ABR6RTL8_9ENTR</name>
<sequence>MKTKRLFAFLFPLLTSFPALAIGVGDVTSIMSPDETHLAKEIFNNTDSARFVNVRIERLSSPMEGGVIIPMESKSELLSTPANLILPGQSKEYFRFIYDGPSDDKERYYRLSWSDEPIAEYESTKKSKLGQATTSAIIGTILVVAPRKEHFDFKREGDTVTNTGNASFRVISYGPCRDKSQDQGKGCRERYYLMPNVSVKIKHTDLSSKRTHVGIWHGEKLITANAG</sequence>
<dbReference type="RefSeq" id="WP_185668130.1">
    <property type="nucleotide sequence ID" value="NZ_JABBJF010000009.1"/>
</dbReference>
<keyword evidence="5" id="KW-0143">Chaperone</keyword>
<evidence type="ECO:0000256" key="2">
    <source>
        <dbReference type="ARBA" id="ARBA00014241"/>
    </source>
</evidence>
<dbReference type="Gene3D" id="2.60.40.10">
    <property type="entry name" value="Immunoglobulins"/>
    <property type="match status" value="1"/>
</dbReference>
<reference evidence="8 9" key="1">
    <citation type="submission" date="2020-04" db="EMBL/GenBank/DDBJ databases">
        <title>The draft genome of Kluyvera sichuanensis strain SCKS090646.</title>
        <authorList>
            <person name="Wei L."/>
            <person name="Liu L."/>
            <person name="Feng Y."/>
            <person name="Zong Z."/>
        </authorList>
    </citation>
    <scope>NUCLEOTIDE SEQUENCE [LARGE SCALE GENOMIC DNA]</scope>
    <source>
        <strain evidence="8 9">090646</strain>
    </source>
</reference>
<organism evidence="8 9">
    <name type="scientific">Kluyvera sichuanensis</name>
    <dbReference type="NCBI Taxonomy" id="2725494"/>
    <lineage>
        <taxon>Bacteria</taxon>
        <taxon>Pseudomonadati</taxon>
        <taxon>Pseudomonadota</taxon>
        <taxon>Gammaproteobacteria</taxon>
        <taxon>Enterobacterales</taxon>
        <taxon>Enterobacteriaceae</taxon>
        <taxon>Kluyvera</taxon>
    </lineage>
</organism>
<protein>
    <recommendedName>
        <fullName evidence="2">Probable fimbrial chaperone EcpB</fullName>
    </recommendedName>
</protein>
<dbReference type="Pfam" id="PF18649">
    <property type="entry name" value="EcpB_C"/>
    <property type="match status" value="1"/>
</dbReference>
<dbReference type="InterPro" id="IPR008962">
    <property type="entry name" value="PapD-like_sf"/>
</dbReference>
<comment type="similarity">
    <text evidence="1">Belongs to the EcpB/EcpE family.</text>
</comment>
<dbReference type="Proteomes" id="UP000607331">
    <property type="component" value="Unassembled WGS sequence"/>
</dbReference>
<keyword evidence="3" id="KW-1029">Fimbrium biogenesis</keyword>